<dbReference type="InterPro" id="IPR003958">
    <property type="entry name" value="CBFA_NFYB_domain"/>
</dbReference>
<dbReference type="GO" id="GO:0006261">
    <property type="term" value="P:DNA-templated DNA replication"/>
    <property type="evidence" value="ECO:0007669"/>
    <property type="project" value="TreeGrafter"/>
</dbReference>
<proteinExistence type="predicted"/>
<dbReference type="PANTHER" id="PTHR10252">
    <property type="entry name" value="HISTONE-LIKE TRANSCRIPTION FACTOR CCAAT-RELATED"/>
    <property type="match status" value="1"/>
</dbReference>
<dbReference type="CDD" id="cd23645">
    <property type="entry name" value="HFD_Dpb3-like"/>
    <property type="match status" value="1"/>
</dbReference>
<dbReference type="Proteomes" id="UP001153365">
    <property type="component" value="Unassembled WGS sequence"/>
</dbReference>
<dbReference type="PANTHER" id="PTHR10252:SF54">
    <property type="entry name" value="CHROMATIN ACCESSIBILITY COMPLEX PROTEIN 1"/>
    <property type="match status" value="1"/>
</dbReference>
<dbReference type="GO" id="GO:0008623">
    <property type="term" value="C:CHRAC"/>
    <property type="evidence" value="ECO:0007669"/>
    <property type="project" value="TreeGrafter"/>
</dbReference>
<evidence type="ECO:0000256" key="2">
    <source>
        <dbReference type="ARBA" id="ARBA00023242"/>
    </source>
</evidence>
<dbReference type="AlphaFoldDB" id="A0AAV0AR52"/>
<feature type="region of interest" description="Disordered" evidence="3">
    <location>
        <begin position="125"/>
        <end position="146"/>
    </location>
</feature>
<evidence type="ECO:0000313" key="6">
    <source>
        <dbReference type="Proteomes" id="UP001153365"/>
    </source>
</evidence>
<protein>
    <submittedName>
        <fullName evidence="5">Expressed protein</fullName>
    </submittedName>
</protein>
<dbReference type="InterPro" id="IPR009072">
    <property type="entry name" value="Histone-fold"/>
</dbReference>
<dbReference type="GO" id="GO:0046982">
    <property type="term" value="F:protein heterodimerization activity"/>
    <property type="evidence" value="ECO:0007669"/>
    <property type="project" value="InterPro"/>
</dbReference>
<comment type="subcellular location">
    <subcellularLocation>
        <location evidence="1">Nucleus</location>
    </subcellularLocation>
</comment>
<accession>A0AAV0AR52</accession>
<dbReference type="EMBL" id="CALTRL010001066">
    <property type="protein sequence ID" value="CAH7670803.1"/>
    <property type="molecule type" value="Genomic_DNA"/>
</dbReference>
<keyword evidence="2" id="KW-0539">Nucleus</keyword>
<evidence type="ECO:0000256" key="3">
    <source>
        <dbReference type="SAM" id="MobiDB-lite"/>
    </source>
</evidence>
<comment type="caution">
    <text evidence="5">The sequence shown here is derived from an EMBL/GenBank/DDBJ whole genome shotgun (WGS) entry which is preliminary data.</text>
</comment>
<dbReference type="Gene3D" id="1.10.20.10">
    <property type="entry name" value="Histone, subunit A"/>
    <property type="match status" value="1"/>
</dbReference>
<feature type="domain" description="Transcription factor CBF/NF-Y/archaeal histone" evidence="4">
    <location>
        <begin position="19"/>
        <end position="81"/>
    </location>
</feature>
<gene>
    <name evidence="5" type="ORF">PPACK8108_LOCUS5539</name>
</gene>
<name>A0AAV0AR52_PHAPC</name>
<organism evidence="5 6">
    <name type="scientific">Phakopsora pachyrhizi</name>
    <name type="common">Asian soybean rust disease fungus</name>
    <dbReference type="NCBI Taxonomy" id="170000"/>
    <lineage>
        <taxon>Eukaryota</taxon>
        <taxon>Fungi</taxon>
        <taxon>Dikarya</taxon>
        <taxon>Basidiomycota</taxon>
        <taxon>Pucciniomycotina</taxon>
        <taxon>Pucciniomycetes</taxon>
        <taxon>Pucciniales</taxon>
        <taxon>Phakopsoraceae</taxon>
        <taxon>Phakopsora</taxon>
    </lineage>
</organism>
<dbReference type="InterPro" id="IPR050568">
    <property type="entry name" value="Transcr_DNA_Rep_Reg"/>
</dbReference>
<sequence>MKKSYHHLKSNKVLGTTILPVTRVTRAAKQDKDIKIVSKEAIFLISIATEFFIRKLTDSGFDHAKKEKRVFVKYNDIAKAIKSNDEYQWLEEVIPVSRPLGAILSDPTIPSASTAITNQLPQFLKRPDDKLNNNDNTDGIKIPKEQDGDDWLQNEQLSQQQQVPSNLILNNNTNNSHSGNISTNHSQVVENMSAEIDEDELDEDL</sequence>
<dbReference type="Pfam" id="PF00808">
    <property type="entry name" value="CBFD_NFYB_HMF"/>
    <property type="match status" value="1"/>
</dbReference>
<evidence type="ECO:0000256" key="1">
    <source>
        <dbReference type="ARBA" id="ARBA00004123"/>
    </source>
</evidence>
<evidence type="ECO:0000259" key="4">
    <source>
        <dbReference type="Pfam" id="PF00808"/>
    </source>
</evidence>
<keyword evidence="6" id="KW-1185">Reference proteome</keyword>
<dbReference type="SUPFAM" id="SSF47113">
    <property type="entry name" value="Histone-fold"/>
    <property type="match status" value="1"/>
</dbReference>
<evidence type="ECO:0000313" key="5">
    <source>
        <dbReference type="EMBL" id="CAH7670803.1"/>
    </source>
</evidence>
<reference evidence="5" key="1">
    <citation type="submission" date="2022-06" db="EMBL/GenBank/DDBJ databases">
        <authorList>
            <consortium name="SYNGENTA / RWTH Aachen University"/>
        </authorList>
    </citation>
    <scope>NUCLEOTIDE SEQUENCE</scope>
</reference>